<accession>A0A146KFK6</accession>
<dbReference type="Gene3D" id="1.10.510.10">
    <property type="entry name" value="Transferase(Phosphotransferase) domain 1"/>
    <property type="match status" value="1"/>
</dbReference>
<dbReference type="PROSITE" id="PS00108">
    <property type="entry name" value="PROTEIN_KINASE_ST"/>
    <property type="match status" value="1"/>
</dbReference>
<gene>
    <name evidence="2" type="ORF">TPC1_11491</name>
</gene>
<feature type="non-terminal residue" evidence="2">
    <location>
        <position position="1"/>
    </location>
</feature>
<sequence>LKGPKLAQGMFSTVYQVTCIETLEKNAIKFIDLNELNQYEKTLIEREINFSKEFIEQAGDNPYVVQYKDIFKYRDYSLNHEILCIVMELGLGSLDVFCDNGFQDVFSIKMLFDQMVRAIFWLHSQEVPIVHRDIKPANIVIMNDQMLIKFIDFGFCKQLNKACQTIVGSGRFMHPKILKGQYGKEVDVYSLGRTLEFMLEQLNKNSLNSQESLQLFEQLNNIKFAMVEENINEQMTLQQ</sequence>
<evidence type="ECO:0000313" key="2">
    <source>
        <dbReference type="EMBL" id="JAP95502.1"/>
    </source>
</evidence>
<dbReference type="GO" id="GO:0004674">
    <property type="term" value="F:protein serine/threonine kinase activity"/>
    <property type="evidence" value="ECO:0007669"/>
    <property type="project" value="TreeGrafter"/>
</dbReference>
<dbReference type="Pfam" id="PF00069">
    <property type="entry name" value="Pkinase"/>
    <property type="match status" value="1"/>
</dbReference>
<organism evidence="2">
    <name type="scientific">Trepomonas sp. PC1</name>
    <dbReference type="NCBI Taxonomy" id="1076344"/>
    <lineage>
        <taxon>Eukaryota</taxon>
        <taxon>Metamonada</taxon>
        <taxon>Diplomonadida</taxon>
        <taxon>Hexamitidae</taxon>
        <taxon>Hexamitinae</taxon>
        <taxon>Trepomonas</taxon>
    </lineage>
</organism>
<dbReference type="InterPro" id="IPR008271">
    <property type="entry name" value="Ser/Thr_kinase_AS"/>
</dbReference>
<dbReference type="GO" id="GO:0005524">
    <property type="term" value="F:ATP binding"/>
    <property type="evidence" value="ECO:0007669"/>
    <property type="project" value="InterPro"/>
</dbReference>
<name>A0A146KFK6_9EUKA</name>
<dbReference type="InterPro" id="IPR011009">
    <property type="entry name" value="Kinase-like_dom_sf"/>
</dbReference>
<dbReference type="AlphaFoldDB" id="A0A146KFK6"/>
<dbReference type="PROSITE" id="PS50011">
    <property type="entry name" value="PROTEIN_KINASE_DOM"/>
    <property type="match status" value="1"/>
</dbReference>
<feature type="domain" description="Protein kinase" evidence="1">
    <location>
        <begin position="1"/>
        <end position="239"/>
    </location>
</feature>
<dbReference type="EMBL" id="GDID01001104">
    <property type="protein sequence ID" value="JAP95502.1"/>
    <property type="molecule type" value="Transcribed_RNA"/>
</dbReference>
<dbReference type="PANTHER" id="PTHR44167">
    <property type="entry name" value="OVARIAN-SPECIFIC SERINE/THREONINE-PROTEIN KINASE LOK-RELATED"/>
    <property type="match status" value="1"/>
</dbReference>
<dbReference type="CDD" id="cd00180">
    <property type="entry name" value="PKc"/>
    <property type="match status" value="1"/>
</dbReference>
<reference evidence="2" key="1">
    <citation type="submission" date="2015-07" db="EMBL/GenBank/DDBJ databases">
        <title>Adaptation to a free-living lifestyle via gene acquisitions in the diplomonad Trepomonas sp. PC1.</title>
        <authorList>
            <person name="Xu F."/>
            <person name="Jerlstrom-Hultqvist J."/>
            <person name="Kolisko M."/>
            <person name="Simpson A.G.B."/>
            <person name="Roger A.J."/>
            <person name="Svard S.G."/>
            <person name="Andersson J.O."/>
        </authorList>
    </citation>
    <scope>NUCLEOTIDE SEQUENCE</scope>
    <source>
        <strain evidence="2">PC1</strain>
    </source>
</reference>
<dbReference type="InterPro" id="IPR000719">
    <property type="entry name" value="Prot_kinase_dom"/>
</dbReference>
<dbReference type="GO" id="GO:0005634">
    <property type="term" value="C:nucleus"/>
    <property type="evidence" value="ECO:0007669"/>
    <property type="project" value="TreeGrafter"/>
</dbReference>
<dbReference type="SMART" id="SM00220">
    <property type="entry name" value="S_TKc"/>
    <property type="match status" value="1"/>
</dbReference>
<proteinExistence type="predicted"/>
<dbReference type="SUPFAM" id="SSF56112">
    <property type="entry name" value="Protein kinase-like (PK-like)"/>
    <property type="match status" value="1"/>
</dbReference>
<dbReference type="GO" id="GO:0044773">
    <property type="term" value="P:mitotic DNA damage checkpoint signaling"/>
    <property type="evidence" value="ECO:0007669"/>
    <property type="project" value="TreeGrafter"/>
</dbReference>
<protein>
    <submittedName>
        <fullName evidence="2">EF-hand domain pair-containing protein</fullName>
    </submittedName>
</protein>
<dbReference type="PANTHER" id="PTHR44167:SF24">
    <property type="entry name" value="SERINE_THREONINE-PROTEIN KINASE CHK2"/>
    <property type="match status" value="1"/>
</dbReference>
<feature type="non-terminal residue" evidence="2">
    <location>
        <position position="239"/>
    </location>
</feature>
<evidence type="ECO:0000259" key="1">
    <source>
        <dbReference type="PROSITE" id="PS50011"/>
    </source>
</evidence>